<evidence type="ECO:0000313" key="2">
    <source>
        <dbReference type="EMBL" id="MBC6112813.1"/>
    </source>
</evidence>
<reference evidence="2 3" key="1">
    <citation type="submission" date="2020-08" db="EMBL/GenBank/DDBJ databases">
        <authorList>
            <person name="Sun Q."/>
            <person name="Inoue M."/>
        </authorList>
    </citation>
    <scope>NUCLEOTIDE SEQUENCE [LARGE SCALE GENOMIC DNA]</scope>
    <source>
        <strain evidence="2 3">CCM 8938</strain>
    </source>
</reference>
<proteinExistence type="predicted"/>
<feature type="chain" id="PRO_5046304299" description="MORN repeat variant" evidence="1">
    <location>
        <begin position="18"/>
        <end position="122"/>
    </location>
</feature>
<dbReference type="PROSITE" id="PS51257">
    <property type="entry name" value="PROKAR_LIPOPROTEIN"/>
    <property type="match status" value="1"/>
</dbReference>
<keyword evidence="3" id="KW-1185">Reference proteome</keyword>
<evidence type="ECO:0000256" key="1">
    <source>
        <dbReference type="SAM" id="SignalP"/>
    </source>
</evidence>
<comment type="caution">
    <text evidence="2">The sequence shown here is derived from an EMBL/GenBank/DDBJ whole genome shotgun (WGS) entry which is preliminary data.</text>
</comment>
<accession>A0ABR7KXS3</accession>
<evidence type="ECO:0008006" key="4">
    <source>
        <dbReference type="Google" id="ProtNLM"/>
    </source>
</evidence>
<dbReference type="Proteomes" id="UP000652755">
    <property type="component" value="Unassembled WGS sequence"/>
</dbReference>
<dbReference type="RefSeq" id="WP_187073230.1">
    <property type="nucleotide sequence ID" value="NZ_JACRYL010000027.1"/>
</dbReference>
<feature type="signal peptide" evidence="1">
    <location>
        <begin position="1"/>
        <end position="17"/>
    </location>
</feature>
<gene>
    <name evidence="2" type="ORF">H7U22_20510</name>
</gene>
<dbReference type="EMBL" id="JACRYL010000027">
    <property type="protein sequence ID" value="MBC6112813.1"/>
    <property type="molecule type" value="Genomic_DNA"/>
</dbReference>
<protein>
    <recommendedName>
        <fullName evidence="4">MORN repeat variant</fullName>
    </recommendedName>
</protein>
<sequence>MKIKIILMVLSFAILFACNPKNNRSFLPGIYVNNAAGKYSVASDTLVIEAVEGNRFELNRKTGFNLIRDGKKGKREYETEKWNPVYDEETGVLTESRRGKTLTFYPDSNVLKIGSRSYQKVN</sequence>
<evidence type="ECO:0000313" key="3">
    <source>
        <dbReference type="Proteomes" id="UP000652755"/>
    </source>
</evidence>
<keyword evidence="1" id="KW-0732">Signal</keyword>
<name>A0ABR7KXS3_9SPHI</name>
<organism evidence="2 3">
    <name type="scientific">Pedobacter fastidiosus</name>
    <dbReference type="NCBI Taxonomy" id="2765361"/>
    <lineage>
        <taxon>Bacteria</taxon>
        <taxon>Pseudomonadati</taxon>
        <taxon>Bacteroidota</taxon>
        <taxon>Sphingobacteriia</taxon>
        <taxon>Sphingobacteriales</taxon>
        <taxon>Sphingobacteriaceae</taxon>
        <taxon>Pedobacter</taxon>
    </lineage>
</organism>